<dbReference type="PANTHER" id="PTHR43428:SF1">
    <property type="entry name" value="ARSENATE REDUCTASE"/>
    <property type="match status" value="1"/>
</dbReference>
<dbReference type="InterPro" id="IPR010712">
    <property type="entry name" value="Arsenical-R_ArsD"/>
</dbReference>
<protein>
    <submittedName>
        <fullName evidence="3">Arsenite efflux transporter metallochaperone ArsD</fullName>
    </submittedName>
</protein>
<feature type="domain" description="Phosphotyrosine protein phosphatase I" evidence="2">
    <location>
        <begin position="5"/>
        <end position="133"/>
    </location>
</feature>
<evidence type="ECO:0000313" key="4">
    <source>
        <dbReference type="Proteomes" id="UP000712713"/>
    </source>
</evidence>
<gene>
    <name evidence="3" type="primary">arsD</name>
    <name evidence="3" type="ORF">K8V15_03455</name>
</gene>
<dbReference type="SUPFAM" id="SSF52788">
    <property type="entry name" value="Phosphotyrosine protein phosphatases I"/>
    <property type="match status" value="1"/>
</dbReference>
<organism evidence="3 4">
    <name type="scientific">Tessaracoccus flavescens</name>
    <dbReference type="NCBI Taxonomy" id="399497"/>
    <lineage>
        <taxon>Bacteria</taxon>
        <taxon>Bacillati</taxon>
        <taxon>Actinomycetota</taxon>
        <taxon>Actinomycetes</taxon>
        <taxon>Propionibacteriales</taxon>
        <taxon>Propionibacteriaceae</taxon>
        <taxon>Tessaracoccus</taxon>
    </lineage>
</organism>
<dbReference type="SMART" id="SM00226">
    <property type="entry name" value="LMWPc"/>
    <property type="match status" value="1"/>
</dbReference>
<dbReference type="Proteomes" id="UP000712713">
    <property type="component" value="Unassembled WGS sequence"/>
</dbReference>
<dbReference type="EMBL" id="DYZF01000081">
    <property type="protein sequence ID" value="HJE51024.1"/>
    <property type="molecule type" value="Genomic_DNA"/>
</dbReference>
<sequence length="282" mass="29166">MSGQPSVLFVCVKNGGKSQIAAALMRKLGGVSVSSAGTKPGSALNEEAAMAVAERGASMAGEMPRLINAEEVAGVDRVVVLGAEAVVEPVAGMRGRIETWITDEPSQRGIEGMERMRLVVADIAARVETLHDELLGPATPQIRVFEPALCCNTGVCGTDVDEALVTFTADLDYLKAQGVDIARHNLANDPTAFAENPVASDFLRVAGSAGLPLVLVDQVTVATGRYPDRDELRRLAGLADDLGLAADNPCCEGTEAAGCCPEPVAPQQTACCTPTSAATGCC</sequence>
<dbReference type="PANTHER" id="PTHR43428">
    <property type="entry name" value="ARSENATE REDUCTASE"/>
    <property type="match status" value="1"/>
</dbReference>
<dbReference type="AlphaFoldDB" id="A0A921ENU7"/>
<dbReference type="GO" id="GO:0003677">
    <property type="term" value="F:DNA binding"/>
    <property type="evidence" value="ECO:0007669"/>
    <property type="project" value="InterPro"/>
</dbReference>
<evidence type="ECO:0000256" key="1">
    <source>
        <dbReference type="ARBA" id="ARBA00022849"/>
    </source>
</evidence>
<name>A0A921ENU7_9ACTN</name>
<dbReference type="InterPro" id="IPR023485">
    <property type="entry name" value="Ptyr_pPase"/>
</dbReference>
<dbReference type="InterPro" id="IPR036196">
    <property type="entry name" value="Ptyr_pPase_sf"/>
</dbReference>
<dbReference type="NCBIfam" id="NF033727">
    <property type="entry name" value="chaperon_ArsD"/>
    <property type="match status" value="1"/>
</dbReference>
<dbReference type="Pfam" id="PF01451">
    <property type="entry name" value="LMWPc"/>
    <property type="match status" value="1"/>
</dbReference>
<dbReference type="GO" id="GO:0046685">
    <property type="term" value="P:response to arsenic-containing substance"/>
    <property type="evidence" value="ECO:0007669"/>
    <property type="project" value="UniProtKB-KW"/>
</dbReference>
<evidence type="ECO:0000259" key="2">
    <source>
        <dbReference type="SMART" id="SM00226"/>
    </source>
</evidence>
<keyword evidence="1" id="KW-0059">Arsenical resistance</keyword>
<accession>A0A921ENU7</accession>
<reference evidence="3" key="2">
    <citation type="submission" date="2021-09" db="EMBL/GenBank/DDBJ databases">
        <authorList>
            <person name="Gilroy R."/>
        </authorList>
    </citation>
    <scope>NUCLEOTIDE SEQUENCE</scope>
    <source>
        <strain evidence="3">ChiGjej3B3-7470</strain>
    </source>
</reference>
<reference evidence="3" key="1">
    <citation type="journal article" date="2021" name="PeerJ">
        <title>Extensive microbial diversity within the chicken gut microbiome revealed by metagenomics and culture.</title>
        <authorList>
            <person name="Gilroy R."/>
            <person name="Ravi A."/>
            <person name="Getino M."/>
            <person name="Pursley I."/>
            <person name="Horton D.L."/>
            <person name="Alikhan N.F."/>
            <person name="Baker D."/>
            <person name="Gharbi K."/>
            <person name="Hall N."/>
            <person name="Watson M."/>
            <person name="Adriaenssens E.M."/>
            <person name="Foster-Nyarko E."/>
            <person name="Jarju S."/>
            <person name="Secka A."/>
            <person name="Antonio M."/>
            <person name="Oren A."/>
            <person name="Chaudhuri R.R."/>
            <person name="La Ragione R."/>
            <person name="Hildebrand F."/>
            <person name="Pallen M.J."/>
        </authorList>
    </citation>
    <scope>NUCLEOTIDE SEQUENCE</scope>
    <source>
        <strain evidence="3">ChiGjej3B3-7470</strain>
    </source>
</reference>
<dbReference type="GO" id="GO:0045892">
    <property type="term" value="P:negative regulation of DNA-templated transcription"/>
    <property type="evidence" value="ECO:0007669"/>
    <property type="project" value="InterPro"/>
</dbReference>
<evidence type="ECO:0000313" key="3">
    <source>
        <dbReference type="EMBL" id="HJE51024.1"/>
    </source>
</evidence>
<comment type="caution">
    <text evidence="3">The sequence shown here is derived from an EMBL/GenBank/DDBJ whole genome shotgun (WGS) entry which is preliminary data.</text>
</comment>
<dbReference type="Gene3D" id="3.40.50.2300">
    <property type="match status" value="1"/>
</dbReference>
<dbReference type="Gene3D" id="3.40.30.10">
    <property type="entry name" value="Glutaredoxin"/>
    <property type="match status" value="1"/>
</dbReference>
<dbReference type="Pfam" id="PF06953">
    <property type="entry name" value="ArsD"/>
    <property type="match status" value="1"/>
</dbReference>
<proteinExistence type="predicted"/>